<sequence length="109" mass="12784">MREKTSAIYVGRVSETIWKHSAYSAYIRHSTELRNLHVVNQVFEPICCVIMKCLHSRAQGMSSNSEAVARCKYRLQSFRRTALLLSRQYNGERDGISQIEMFKFHYLIH</sequence>
<evidence type="ECO:0000313" key="2">
    <source>
        <dbReference type="Proteomes" id="UP000019335"/>
    </source>
</evidence>
<accession>W7TL07</accession>
<comment type="caution">
    <text evidence="1">The sequence shown here is derived from an EMBL/GenBank/DDBJ whole genome shotgun (WGS) entry which is preliminary data.</text>
</comment>
<reference evidence="1 2" key="1">
    <citation type="journal article" date="2014" name="Mol. Plant">
        <title>Chromosome Scale Genome Assembly and Transcriptome Profiling of Nannochloropsis gaditana in Nitrogen Depletion.</title>
        <authorList>
            <person name="Corteggiani Carpinelli E."/>
            <person name="Telatin A."/>
            <person name="Vitulo N."/>
            <person name="Forcato C."/>
            <person name="D'Angelo M."/>
            <person name="Schiavon R."/>
            <person name="Vezzi A."/>
            <person name="Giacometti G.M."/>
            <person name="Morosinotto T."/>
            <person name="Valle G."/>
        </authorList>
    </citation>
    <scope>NUCLEOTIDE SEQUENCE [LARGE SCALE GENOMIC DNA]</scope>
    <source>
        <strain evidence="1 2">B-31</strain>
    </source>
</reference>
<evidence type="ECO:0000313" key="1">
    <source>
        <dbReference type="EMBL" id="EWM26757.1"/>
    </source>
</evidence>
<gene>
    <name evidence="1" type="ORF">Naga_100001g161</name>
</gene>
<keyword evidence="2" id="KW-1185">Reference proteome</keyword>
<name>W7TL07_9STRA</name>
<dbReference type="Proteomes" id="UP000019335">
    <property type="component" value="Chromosome 8"/>
</dbReference>
<organism evidence="1 2">
    <name type="scientific">Nannochloropsis gaditana</name>
    <dbReference type="NCBI Taxonomy" id="72520"/>
    <lineage>
        <taxon>Eukaryota</taxon>
        <taxon>Sar</taxon>
        <taxon>Stramenopiles</taxon>
        <taxon>Ochrophyta</taxon>
        <taxon>Eustigmatophyceae</taxon>
        <taxon>Eustigmatales</taxon>
        <taxon>Monodopsidaceae</taxon>
        <taxon>Nannochloropsis</taxon>
    </lineage>
</organism>
<dbReference type="EMBL" id="AZIL01000609">
    <property type="protein sequence ID" value="EWM26757.1"/>
    <property type="molecule type" value="Genomic_DNA"/>
</dbReference>
<protein>
    <submittedName>
        <fullName evidence="1">Uncharacterized protein</fullName>
    </submittedName>
</protein>
<proteinExistence type="predicted"/>
<dbReference type="AlphaFoldDB" id="W7TL07"/>